<dbReference type="KEGG" id="dli:dnl_37560"/>
<accession>A0A975B9I9</accession>
<feature type="domain" description="Radical SAM core" evidence="6">
    <location>
        <begin position="28"/>
        <end position="273"/>
    </location>
</feature>
<dbReference type="PROSITE" id="PS51918">
    <property type="entry name" value="RADICAL_SAM"/>
    <property type="match status" value="1"/>
</dbReference>
<evidence type="ECO:0000256" key="3">
    <source>
        <dbReference type="ARBA" id="ARBA00022723"/>
    </source>
</evidence>
<evidence type="ECO:0000256" key="2">
    <source>
        <dbReference type="ARBA" id="ARBA00022691"/>
    </source>
</evidence>
<dbReference type="SFLD" id="SFLDS00029">
    <property type="entry name" value="Radical_SAM"/>
    <property type="match status" value="1"/>
</dbReference>
<keyword evidence="4" id="KW-0408">Iron</keyword>
<dbReference type="InterPro" id="IPR007197">
    <property type="entry name" value="rSAM"/>
</dbReference>
<comment type="cofactor">
    <cofactor evidence="1">
        <name>[4Fe-4S] cluster</name>
        <dbReference type="ChEBI" id="CHEBI:49883"/>
    </cofactor>
</comment>
<dbReference type="PANTHER" id="PTHR11228:SF7">
    <property type="entry name" value="PQQA PEPTIDE CYCLASE"/>
    <property type="match status" value="1"/>
</dbReference>
<dbReference type="GO" id="GO:0051536">
    <property type="term" value="F:iron-sulfur cluster binding"/>
    <property type="evidence" value="ECO:0007669"/>
    <property type="project" value="UniProtKB-KW"/>
</dbReference>
<dbReference type="Pfam" id="PF13186">
    <property type="entry name" value="SPASM"/>
    <property type="match status" value="1"/>
</dbReference>
<protein>
    <submittedName>
        <fullName evidence="7">Radical SAM and SPASM domains-containing protein</fullName>
    </submittedName>
</protein>
<evidence type="ECO:0000313" key="8">
    <source>
        <dbReference type="Proteomes" id="UP000663720"/>
    </source>
</evidence>
<keyword evidence="2" id="KW-0949">S-adenosyl-L-methionine</keyword>
<dbReference type="EMBL" id="CP061799">
    <property type="protein sequence ID" value="QTA81421.1"/>
    <property type="molecule type" value="Genomic_DNA"/>
</dbReference>
<dbReference type="AlphaFoldDB" id="A0A975B9I9"/>
<dbReference type="PANTHER" id="PTHR11228">
    <property type="entry name" value="RADICAL SAM DOMAIN PROTEIN"/>
    <property type="match status" value="1"/>
</dbReference>
<keyword evidence="8" id="KW-1185">Reference proteome</keyword>
<dbReference type="RefSeq" id="WP_207687456.1">
    <property type="nucleotide sequence ID" value="NZ_CP061799.1"/>
</dbReference>
<dbReference type="SFLD" id="SFLDG01067">
    <property type="entry name" value="SPASM/twitch_domain_containing"/>
    <property type="match status" value="1"/>
</dbReference>
<evidence type="ECO:0000256" key="4">
    <source>
        <dbReference type="ARBA" id="ARBA00023004"/>
    </source>
</evidence>
<sequence>MTPSFFRLIIYSAYNGIKFRYLRLIGKTGSPKALSLEITHRCIARCIMCNIWKIPADIPDPSIKELLELLSKDIFSNLVELDITGGEPFIRKDITGLFSGICRLKKKNLKSLKSIAVTTNGLLTRQVISALEQSLPLLKDSKIHLVVVCALDSAGSLHDNIRNYKGAWEKVRHTIRELKELRKLFPNLILGLKTTILPINIEELDGINCFAEKNDLFTIISPCIITPGRYLNPELADSLKFTQKDKNKIIDFFQKRSGGWQYHQDKLIQYLKTGVMKKNCTCGYNYYFIRSSGEVFLCPLIKEGAGSLKKASLESIINSKKSSQIRRKIGRFPECQVCTEPGLERYALPCEGFSYLFMLLKMGKKSFFKLHTHMGLDMYFE</sequence>
<keyword evidence="3" id="KW-0479">Metal-binding</keyword>
<organism evidence="7 8">
    <name type="scientific">Desulfonema limicola</name>
    <dbReference type="NCBI Taxonomy" id="45656"/>
    <lineage>
        <taxon>Bacteria</taxon>
        <taxon>Pseudomonadati</taxon>
        <taxon>Thermodesulfobacteriota</taxon>
        <taxon>Desulfobacteria</taxon>
        <taxon>Desulfobacterales</taxon>
        <taxon>Desulfococcaceae</taxon>
        <taxon>Desulfonema</taxon>
    </lineage>
</organism>
<evidence type="ECO:0000313" key="7">
    <source>
        <dbReference type="EMBL" id="QTA81421.1"/>
    </source>
</evidence>
<gene>
    <name evidence="7" type="ORF">dnl_37560</name>
</gene>
<dbReference type="CDD" id="cd21109">
    <property type="entry name" value="SPASM"/>
    <property type="match status" value="1"/>
</dbReference>
<dbReference type="InterPro" id="IPR023885">
    <property type="entry name" value="4Fe4S-binding_SPASM_dom"/>
</dbReference>
<evidence type="ECO:0000259" key="6">
    <source>
        <dbReference type="PROSITE" id="PS51918"/>
    </source>
</evidence>
<dbReference type="InterPro" id="IPR058240">
    <property type="entry name" value="rSAM_sf"/>
</dbReference>
<reference evidence="7" key="1">
    <citation type="journal article" date="2021" name="Microb. Physiol.">
        <title>Proteogenomic Insights into the Physiology of Marine, Sulfate-Reducing, Filamentous Desulfonema limicola and Desulfonema magnum.</title>
        <authorList>
            <person name="Schnaars V."/>
            <person name="Wohlbrand L."/>
            <person name="Scheve S."/>
            <person name="Hinrichs C."/>
            <person name="Reinhardt R."/>
            <person name="Rabus R."/>
        </authorList>
    </citation>
    <scope>NUCLEOTIDE SEQUENCE</scope>
    <source>
        <strain evidence="7">5ac10</strain>
    </source>
</reference>
<dbReference type="CDD" id="cd01335">
    <property type="entry name" value="Radical_SAM"/>
    <property type="match status" value="1"/>
</dbReference>
<dbReference type="Pfam" id="PF04055">
    <property type="entry name" value="Radical_SAM"/>
    <property type="match status" value="1"/>
</dbReference>
<evidence type="ECO:0000256" key="5">
    <source>
        <dbReference type="ARBA" id="ARBA00023014"/>
    </source>
</evidence>
<keyword evidence="5" id="KW-0411">Iron-sulfur</keyword>
<evidence type="ECO:0000256" key="1">
    <source>
        <dbReference type="ARBA" id="ARBA00001966"/>
    </source>
</evidence>
<dbReference type="GO" id="GO:0003824">
    <property type="term" value="F:catalytic activity"/>
    <property type="evidence" value="ECO:0007669"/>
    <property type="project" value="InterPro"/>
</dbReference>
<name>A0A975B9I9_9BACT</name>
<proteinExistence type="predicted"/>
<dbReference type="Proteomes" id="UP000663720">
    <property type="component" value="Chromosome"/>
</dbReference>
<dbReference type="Gene3D" id="3.20.20.70">
    <property type="entry name" value="Aldolase class I"/>
    <property type="match status" value="1"/>
</dbReference>
<dbReference type="GO" id="GO:0046872">
    <property type="term" value="F:metal ion binding"/>
    <property type="evidence" value="ECO:0007669"/>
    <property type="project" value="UniProtKB-KW"/>
</dbReference>
<dbReference type="InterPro" id="IPR050377">
    <property type="entry name" value="Radical_SAM_PqqE_MftC-like"/>
</dbReference>
<dbReference type="InterPro" id="IPR013785">
    <property type="entry name" value="Aldolase_TIM"/>
</dbReference>
<dbReference type="SUPFAM" id="SSF102114">
    <property type="entry name" value="Radical SAM enzymes"/>
    <property type="match status" value="1"/>
</dbReference>